<protein>
    <submittedName>
        <fullName evidence="2">DUF397 domain-containing protein</fullName>
    </submittedName>
</protein>
<dbReference type="Pfam" id="PF04149">
    <property type="entry name" value="DUF397"/>
    <property type="match status" value="1"/>
</dbReference>
<evidence type="ECO:0000313" key="2">
    <source>
        <dbReference type="EMBL" id="MFC7328478.1"/>
    </source>
</evidence>
<keyword evidence="3" id="KW-1185">Reference proteome</keyword>
<name>A0ABW2KGH5_9ACTN</name>
<dbReference type="EMBL" id="JBHTBH010000005">
    <property type="protein sequence ID" value="MFC7328478.1"/>
    <property type="molecule type" value="Genomic_DNA"/>
</dbReference>
<proteinExistence type="predicted"/>
<evidence type="ECO:0000313" key="3">
    <source>
        <dbReference type="Proteomes" id="UP001596540"/>
    </source>
</evidence>
<evidence type="ECO:0000259" key="1">
    <source>
        <dbReference type="Pfam" id="PF04149"/>
    </source>
</evidence>
<comment type="caution">
    <text evidence="2">The sequence shown here is derived from an EMBL/GenBank/DDBJ whole genome shotgun (WGS) entry which is preliminary data.</text>
</comment>
<gene>
    <name evidence="2" type="ORF">ACFQRF_12070</name>
</gene>
<reference evidence="3" key="1">
    <citation type="journal article" date="2019" name="Int. J. Syst. Evol. Microbiol.">
        <title>The Global Catalogue of Microorganisms (GCM) 10K type strain sequencing project: providing services to taxonomists for standard genome sequencing and annotation.</title>
        <authorList>
            <consortium name="The Broad Institute Genomics Platform"/>
            <consortium name="The Broad Institute Genome Sequencing Center for Infectious Disease"/>
            <person name="Wu L."/>
            <person name="Ma J."/>
        </authorList>
    </citation>
    <scope>NUCLEOTIDE SEQUENCE [LARGE SCALE GENOMIC DNA]</scope>
    <source>
        <strain evidence="3">CGMCC 4.7382</strain>
    </source>
</reference>
<dbReference type="Proteomes" id="UP001596540">
    <property type="component" value="Unassembled WGS sequence"/>
</dbReference>
<organism evidence="2 3">
    <name type="scientific">Marinactinospora rubrisoli</name>
    <dbReference type="NCBI Taxonomy" id="2715399"/>
    <lineage>
        <taxon>Bacteria</taxon>
        <taxon>Bacillati</taxon>
        <taxon>Actinomycetota</taxon>
        <taxon>Actinomycetes</taxon>
        <taxon>Streptosporangiales</taxon>
        <taxon>Nocardiopsidaceae</taxon>
        <taxon>Marinactinospora</taxon>
    </lineage>
</organism>
<dbReference type="RefSeq" id="WP_379871389.1">
    <property type="nucleotide sequence ID" value="NZ_JBHTBH010000005.1"/>
</dbReference>
<feature type="domain" description="DUF397" evidence="1">
    <location>
        <begin position="11"/>
        <end position="61"/>
    </location>
</feature>
<accession>A0ABW2KGH5</accession>
<dbReference type="InterPro" id="IPR007278">
    <property type="entry name" value="DUF397"/>
</dbReference>
<sequence>MITATLRKEIWHKSSYSGGQGGECVEVAEGRVSQVRDTQNRHLGHLDFPAREWILFLKETKAGRL</sequence>